<evidence type="ECO:0000313" key="2">
    <source>
        <dbReference type="Proteomes" id="UP000266113"/>
    </source>
</evidence>
<dbReference type="AlphaFoldDB" id="A0A398DX54"/>
<proteinExistence type="predicted"/>
<dbReference type="EMBL" id="QXIY01000021">
    <property type="protein sequence ID" value="RIE16718.1"/>
    <property type="molecule type" value="Genomic_DNA"/>
</dbReference>
<reference evidence="1 2" key="1">
    <citation type="submission" date="2018-09" db="EMBL/GenBank/DDBJ databases">
        <title>Discovery and Ecogenomic Context for Candidatus Cryosericales, a Global Caldiserica Order Active in Thawing Permafrost.</title>
        <authorList>
            <person name="Martinez M.A."/>
            <person name="Woodcroft B.J."/>
            <person name="Ignacio Espinoza J.C."/>
            <person name="Zayed A."/>
            <person name="Singleton C.M."/>
            <person name="Boyd J."/>
            <person name="Li Y.-F."/>
            <person name="Purvine S."/>
            <person name="Maughan H."/>
            <person name="Hodgkins S.B."/>
            <person name="Anderson D."/>
            <person name="Sederholm M."/>
            <person name="Temperton B."/>
            <person name="Saleska S.R."/>
            <person name="Tyson G.W."/>
            <person name="Rich V.I."/>
        </authorList>
    </citation>
    <scope>NUCLEOTIDE SEQUENCE [LARGE SCALE GENOMIC DNA]</scope>
    <source>
        <strain evidence="1 2">SMC1</strain>
    </source>
</reference>
<keyword evidence="2" id="KW-1185">Reference proteome</keyword>
<comment type="caution">
    <text evidence="1">The sequence shown here is derived from an EMBL/GenBank/DDBJ whole genome shotgun (WGS) entry which is preliminary data.</text>
</comment>
<name>A0A398DX54_9BACT</name>
<sequence length="76" mass="8657">MVERSVEREASRNLLAGLYDVFRNTLDHHNVDVPWHEAEAVIGMVNGAQLRLSALSSEWTMQDGIRVLAECQRSNY</sequence>
<dbReference type="Proteomes" id="UP000266113">
    <property type="component" value="Unassembled WGS sequence"/>
</dbReference>
<protein>
    <submittedName>
        <fullName evidence="1">Uncharacterized protein</fullName>
    </submittedName>
</protein>
<organism evidence="1 2">
    <name type="scientific">Candidatus Cryosericum septentrionale</name>
    <dbReference type="NCBI Taxonomy" id="2290913"/>
    <lineage>
        <taxon>Bacteria</taxon>
        <taxon>Pseudomonadati</taxon>
        <taxon>Caldisericota/Cryosericota group</taxon>
        <taxon>Candidatus Cryosericota</taxon>
        <taxon>Candidatus Cryosericia</taxon>
        <taxon>Candidatus Cryosericales</taxon>
        <taxon>Candidatus Cryosericaceae</taxon>
        <taxon>Candidatus Cryosericum</taxon>
    </lineage>
</organism>
<dbReference type="RefSeq" id="WP_119085780.1">
    <property type="nucleotide sequence ID" value="NZ_QXIY01000021.1"/>
</dbReference>
<accession>A0A398DX54</accession>
<evidence type="ECO:0000313" key="1">
    <source>
        <dbReference type="EMBL" id="RIE16718.1"/>
    </source>
</evidence>
<gene>
    <name evidence="1" type="ORF">SMC1_05460</name>
</gene>